<comment type="caution">
    <text evidence="3">The sequence shown here is derived from an EMBL/GenBank/DDBJ whole genome shotgun (WGS) entry which is preliminary data.</text>
</comment>
<evidence type="ECO:0000313" key="4">
    <source>
        <dbReference type="Proteomes" id="UP000291343"/>
    </source>
</evidence>
<dbReference type="PANTHER" id="PTHR12243:SF67">
    <property type="entry name" value="COREPRESSOR OF PANGOLIN, ISOFORM A-RELATED"/>
    <property type="match status" value="1"/>
</dbReference>
<accession>A0A482X8P1</accession>
<feature type="compositionally biased region" description="Low complexity" evidence="1">
    <location>
        <begin position="118"/>
        <end position="132"/>
    </location>
</feature>
<dbReference type="AlphaFoldDB" id="A0A482X8P1"/>
<dbReference type="GO" id="GO:0005634">
    <property type="term" value="C:nucleus"/>
    <property type="evidence" value="ECO:0007669"/>
    <property type="project" value="TreeGrafter"/>
</dbReference>
<dbReference type="InterPro" id="IPR006578">
    <property type="entry name" value="MADF-dom"/>
</dbReference>
<dbReference type="EMBL" id="QKKF02015641">
    <property type="protein sequence ID" value="RZF42113.1"/>
    <property type="molecule type" value="Genomic_DNA"/>
</dbReference>
<dbReference type="PROSITE" id="PS51029">
    <property type="entry name" value="MADF"/>
    <property type="match status" value="1"/>
</dbReference>
<dbReference type="InterPro" id="IPR039353">
    <property type="entry name" value="TF_Adf1"/>
</dbReference>
<evidence type="ECO:0000256" key="1">
    <source>
        <dbReference type="SAM" id="MobiDB-lite"/>
    </source>
</evidence>
<evidence type="ECO:0000259" key="2">
    <source>
        <dbReference type="PROSITE" id="PS51029"/>
    </source>
</evidence>
<proteinExistence type="predicted"/>
<reference evidence="3 4" key="1">
    <citation type="journal article" date="2017" name="Gigascience">
        <title>Genome sequence of the small brown planthopper, Laodelphax striatellus.</title>
        <authorList>
            <person name="Zhu J."/>
            <person name="Jiang F."/>
            <person name="Wang X."/>
            <person name="Yang P."/>
            <person name="Bao Y."/>
            <person name="Zhao W."/>
            <person name="Wang W."/>
            <person name="Lu H."/>
            <person name="Wang Q."/>
            <person name="Cui N."/>
            <person name="Li J."/>
            <person name="Chen X."/>
            <person name="Luo L."/>
            <person name="Yu J."/>
            <person name="Kang L."/>
            <person name="Cui F."/>
        </authorList>
    </citation>
    <scope>NUCLEOTIDE SEQUENCE [LARGE SCALE GENOMIC DNA]</scope>
    <source>
        <strain evidence="3">Lst14</strain>
    </source>
</reference>
<feature type="region of interest" description="Disordered" evidence="1">
    <location>
        <begin position="208"/>
        <end position="254"/>
    </location>
</feature>
<keyword evidence="4" id="KW-1185">Reference proteome</keyword>
<dbReference type="InParanoid" id="A0A482X8P1"/>
<dbReference type="PANTHER" id="PTHR12243">
    <property type="entry name" value="MADF DOMAIN TRANSCRIPTION FACTOR"/>
    <property type="match status" value="1"/>
</dbReference>
<protein>
    <recommendedName>
        <fullName evidence="2">MADF domain-containing protein</fullName>
    </recommendedName>
</protein>
<feature type="domain" description="MADF" evidence="2">
    <location>
        <begin position="16"/>
        <end position="114"/>
    </location>
</feature>
<dbReference type="GO" id="GO:0006357">
    <property type="term" value="P:regulation of transcription by RNA polymerase II"/>
    <property type="evidence" value="ECO:0007669"/>
    <property type="project" value="TreeGrafter"/>
</dbReference>
<organism evidence="3 4">
    <name type="scientific">Laodelphax striatellus</name>
    <name type="common">Small brown planthopper</name>
    <name type="synonym">Delphax striatella</name>
    <dbReference type="NCBI Taxonomy" id="195883"/>
    <lineage>
        <taxon>Eukaryota</taxon>
        <taxon>Metazoa</taxon>
        <taxon>Ecdysozoa</taxon>
        <taxon>Arthropoda</taxon>
        <taxon>Hexapoda</taxon>
        <taxon>Insecta</taxon>
        <taxon>Pterygota</taxon>
        <taxon>Neoptera</taxon>
        <taxon>Paraneoptera</taxon>
        <taxon>Hemiptera</taxon>
        <taxon>Auchenorrhyncha</taxon>
        <taxon>Fulgoroidea</taxon>
        <taxon>Delphacidae</taxon>
        <taxon>Criomorphinae</taxon>
        <taxon>Laodelphax</taxon>
    </lineage>
</organism>
<dbReference type="Proteomes" id="UP000291343">
    <property type="component" value="Unassembled WGS sequence"/>
</dbReference>
<dbReference type="GO" id="GO:0005667">
    <property type="term" value="C:transcription regulator complex"/>
    <property type="evidence" value="ECO:0007669"/>
    <property type="project" value="TreeGrafter"/>
</dbReference>
<name>A0A482X8P1_LAOST</name>
<sequence>MSSNSESFKDCKIDKSVIDAVKQRPLLYSNRHTFHDNLGAMIDRLWREVAAAVFASSWDSFTEAKKSEAEECVKRRWRLLRARFARILAMEREGLARVRGPLYDAMTFLLHPNSQQDPGEGTSAAASAAQPQAEKDTNNNKEDECNGTITSEKDSNLKNEMTLDDCGDDDCSGKSNKGNQKGIGKAIKDVKARKRKSGMKRLFEIIKRELKDIEEEDEDNNDDDDDEESEQEENLFKSDEDTDEEEGEDRATRNRRSVVKKLFEIIEKELNS</sequence>
<dbReference type="Pfam" id="PF10545">
    <property type="entry name" value="MADF_DNA_bdg"/>
    <property type="match status" value="1"/>
</dbReference>
<feature type="compositionally biased region" description="Acidic residues" evidence="1">
    <location>
        <begin position="212"/>
        <end position="233"/>
    </location>
</feature>
<evidence type="ECO:0000313" key="3">
    <source>
        <dbReference type="EMBL" id="RZF42113.1"/>
    </source>
</evidence>
<feature type="region of interest" description="Disordered" evidence="1">
    <location>
        <begin position="111"/>
        <end position="191"/>
    </location>
</feature>
<feature type="compositionally biased region" description="Basic and acidic residues" evidence="1">
    <location>
        <begin position="133"/>
        <end position="144"/>
    </location>
</feature>
<gene>
    <name evidence="3" type="ORF">LSTR_LSTR006706</name>
</gene>